<name>A0A516X2F4_9ACTN</name>
<keyword evidence="1" id="KW-0560">Oxidoreductase</keyword>
<dbReference type="EMBL" id="CP041765">
    <property type="protein sequence ID" value="QDQ97262.1"/>
    <property type="molecule type" value="Genomic_DNA"/>
</dbReference>
<evidence type="ECO:0000313" key="2">
    <source>
        <dbReference type="Proteomes" id="UP000317344"/>
    </source>
</evidence>
<sequence>MTNSADNTDSLDAFVKAVRVRLGDPHTWTRHDRFHGSLALCIIDAVQSTAAEYDKSVLTVDRYRAYRRAQGVDDVVDGARDLLRTFEQVGGSLVWSGKVGRYKMPYGDANAVRAMAIQDTAERLRALGVDTVEDLRAATADPGRHHAIRDAWLAASSTTDEVNWTYLLMLAGAPGILPGSLTSAFAADALGVAHASDAPGPRQVHALVAAAADAVETTPVELEHAVWRWELNRAAPAAIPLASTAPLAAA</sequence>
<accession>A0A516X2F4</accession>
<keyword evidence="1" id="KW-0575">Peroxidase</keyword>
<gene>
    <name evidence="1" type="ORF">FO059_07855</name>
</gene>
<reference evidence="1 2" key="2">
    <citation type="submission" date="2019-07" db="EMBL/GenBank/DDBJ databases">
        <authorList>
            <person name="Huang Y."/>
        </authorList>
    </citation>
    <scope>NUCLEOTIDE SEQUENCE [LARGE SCALE GENOMIC DNA]</scope>
    <source>
        <strain evidence="1 2">HY188</strain>
    </source>
</reference>
<dbReference type="RefSeq" id="WP_143907782.1">
    <property type="nucleotide sequence ID" value="NZ_CP041765.1"/>
</dbReference>
<keyword evidence="2" id="KW-1185">Reference proteome</keyword>
<protein>
    <submittedName>
        <fullName evidence="1">Heme peroxidase</fullName>
    </submittedName>
</protein>
<organism evidence="1 2">
    <name type="scientific">Tomitella fengzijianii</name>
    <dbReference type="NCBI Taxonomy" id="2597660"/>
    <lineage>
        <taxon>Bacteria</taxon>
        <taxon>Bacillati</taxon>
        <taxon>Actinomycetota</taxon>
        <taxon>Actinomycetes</taxon>
        <taxon>Mycobacteriales</taxon>
        <taxon>Tomitella</taxon>
    </lineage>
</organism>
<dbReference type="GO" id="GO:0004601">
    <property type="term" value="F:peroxidase activity"/>
    <property type="evidence" value="ECO:0007669"/>
    <property type="project" value="UniProtKB-KW"/>
</dbReference>
<proteinExistence type="predicted"/>
<dbReference type="Proteomes" id="UP000317344">
    <property type="component" value="Chromosome"/>
</dbReference>
<reference evidence="1 2" key="1">
    <citation type="submission" date="2019-07" db="EMBL/GenBank/DDBJ databases">
        <title>Tomitella cavernea sp. nov., an actinomycete isolated from soil.</title>
        <authorList>
            <person name="Cheng J."/>
        </authorList>
    </citation>
    <scope>NUCLEOTIDE SEQUENCE [LARGE SCALE GENOMIC DNA]</scope>
    <source>
        <strain evidence="1 2">HY188</strain>
    </source>
</reference>
<dbReference type="AlphaFoldDB" id="A0A516X2F4"/>
<dbReference type="OrthoDB" id="2962349at2"/>
<evidence type="ECO:0000313" key="1">
    <source>
        <dbReference type="EMBL" id="QDQ97262.1"/>
    </source>
</evidence>
<dbReference type="KEGG" id="toy:FO059_07855"/>